<accession>A0A941E1S6</accession>
<evidence type="ECO:0000313" key="14">
    <source>
        <dbReference type="EMBL" id="MBR7799672.1"/>
    </source>
</evidence>
<evidence type="ECO:0000256" key="8">
    <source>
        <dbReference type="ARBA" id="ARBA00022833"/>
    </source>
</evidence>
<dbReference type="Proteomes" id="UP000678545">
    <property type="component" value="Unassembled WGS sequence"/>
</dbReference>
<sequence>MELLHIDCLGHPLRLEASLAGWQQLFWNGELVSQRDAAAEHEGKFTHAFTLHLQNAVAKEETQALSTDKTELSNAQMQANEAIIQIQLETDLHWQPFQFRYTLVINGEQVCAGERNSKDIERQTPTVQSGVKEKPSLLGLGSLAFKLIKSAKFIKALFAAATLAAYSWLFSFQFAIAFVACLVIHEYGHIRAMQYFGMKTKGIYLIPFMGGLALSEDKINTRWQDVTISIMGPTFGLLLSIGLLIVYWITGSLFFAALANFNALINLINLLPILPLDGGHVVKSIGFSVNGKFGLIAMIVGSVLGIVGSYSLGLSFLALFMLIGTFEIVGEWKLRHFSHLLPLDRYGQIFSTVWYILTIASLVGIMWYFSHSGDPLLAAPMGILRG</sequence>
<comment type="similarity">
    <text evidence="3">Belongs to the peptidase M50B family.</text>
</comment>
<dbReference type="Pfam" id="PF02163">
    <property type="entry name" value="Peptidase_M50"/>
    <property type="match status" value="2"/>
</dbReference>
<dbReference type="PANTHER" id="PTHR39188:SF3">
    <property type="entry name" value="STAGE IV SPORULATION PROTEIN FB"/>
    <property type="match status" value="1"/>
</dbReference>
<evidence type="ECO:0000256" key="12">
    <source>
        <dbReference type="SAM" id="Phobius"/>
    </source>
</evidence>
<evidence type="ECO:0000256" key="4">
    <source>
        <dbReference type="ARBA" id="ARBA00022670"/>
    </source>
</evidence>
<comment type="caution">
    <text evidence="14">The sequence shown here is derived from an EMBL/GenBank/DDBJ whole genome shotgun (WGS) entry which is preliminary data.</text>
</comment>
<keyword evidence="10" id="KW-0482">Metalloprotease</keyword>
<keyword evidence="4" id="KW-0645">Protease</keyword>
<evidence type="ECO:0000256" key="3">
    <source>
        <dbReference type="ARBA" id="ARBA00007931"/>
    </source>
</evidence>
<keyword evidence="6" id="KW-0479">Metal-binding</keyword>
<evidence type="ECO:0000259" key="13">
    <source>
        <dbReference type="Pfam" id="PF02163"/>
    </source>
</evidence>
<dbReference type="GO" id="GO:0008237">
    <property type="term" value="F:metallopeptidase activity"/>
    <property type="evidence" value="ECO:0007669"/>
    <property type="project" value="UniProtKB-KW"/>
</dbReference>
<dbReference type="PANTHER" id="PTHR39188">
    <property type="entry name" value="MEMBRANE-ASSOCIATED ZINC METALLOPROTEASE M50B"/>
    <property type="match status" value="1"/>
</dbReference>
<evidence type="ECO:0000256" key="11">
    <source>
        <dbReference type="ARBA" id="ARBA00023136"/>
    </source>
</evidence>
<evidence type="ECO:0000313" key="15">
    <source>
        <dbReference type="Proteomes" id="UP000678545"/>
    </source>
</evidence>
<evidence type="ECO:0000256" key="1">
    <source>
        <dbReference type="ARBA" id="ARBA00001947"/>
    </source>
</evidence>
<feature type="transmembrane region" description="Helical" evidence="12">
    <location>
        <begin position="226"/>
        <end position="249"/>
    </location>
</feature>
<keyword evidence="8" id="KW-0862">Zinc</keyword>
<dbReference type="EMBL" id="JAGSPJ010000002">
    <property type="protein sequence ID" value="MBR7799672.1"/>
    <property type="molecule type" value="Genomic_DNA"/>
</dbReference>
<dbReference type="GO" id="GO:0046872">
    <property type="term" value="F:metal ion binding"/>
    <property type="evidence" value="ECO:0007669"/>
    <property type="project" value="UniProtKB-KW"/>
</dbReference>
<keyword evidence="7" id="KW-0378">Hydrolase</keyword>
<comment type="cofactor">
    <cofactor evidence="1">
        <name>Zn(2+)</name>
        <dbReference type="ChEBI" id="CHEBI:29105"/>
    </cofactor>
</comment>
<keyword evidence="9 12" id="KW-1133">Transmembrane helix</keyword>
<protein>
    <recommendedName>
        <fullName evidence="13">Peptidase M50 domain-containing protein</fullName>
    </recommendedName>
</protein>
<feature type="transmembrane region" description="Helical" evidence="12">
    <location>
        <begin position="255"/>
        <end position="274"/>
    </location>
</feature>
<keyword evidence="11 12" id="KW-0472">Membrane</keyword>
<reference evidence="14" key="1">
    <citation type="submission" date="2021-04" db="EMBL/GenBank/DDBJ databases">
        <title>novel species isolated from subtropical streams in China.</title>
        <authorList>
            <person name="Lu H."/>
        </authorList>
    </citation>
    <scope>NUCLEOTIDE SEQUENCE</scope>
    <source>
        <strain evidence="14">FT137W</strain>
    </source>
</reference>
<evidence type="ECO:0000256" key="6">
    <source>
        <dbReference type="ARBA" id="ARBA00022723"/>
    </source>
</evidence>
<dbReference type="RefSeq" id="WP_212674801.1">
    <property type="nucleotide sequence ID" value="NZ_JAGSPJ010000002.1"/>
</dbReference>
<feature type="transmembrane region" description="Helical" evidence="12">
    <location>
        <begin position="295"/>
        <end position="326"/>
    </location>
</feature>
<evidence type="ECO:0000256" key="2">
    <source>
        <dbReference type="ARBA" id="ARBA00004141"/>
    </source>
</evidence>
<dbReference type="GO" id="GO:0016020">
    <property type="term" value="C:membrane"/>
    <property type="evidence" value="ECO:0007669"/>
    <property type="project" value="UniProtKB-SubCell"/>
</dbReference>
<feature type="transmembrane region" description="Helical" evidence="12">
    <location>
        <begin position="346"/>
        <end position="369"/>
    </location>
</feature>
<dbReference type="AlphaFoldDB" id="A0A941E1S6"/>
<evidence type="ECO:0000256" key="7">
    <source>
        <dbReference type="ARBA" id="ARBA00022801"/>
    </source>
</evidence>
<proteinExistence type="inferred from homology"/>
<feature type="transmembrane region" description="Helical" evidence="12">
    <location>
        <begin position="156"/>
        <end position="180"/>
    </location>
</feature>
<keyword evidence="5 12" id="KW-0812">Transmembrane</keyword>
<dbReference type="GO" id="GO:0006508">
    <property type="term" value="P:proteolysis"/>
    <property type="evidence" value="ECO:0007669"/>
    <property type="project" value="UniProtKB-KW"/>
</dbReference>
<organism evidence="14 15">
    <name type="scientific">Undibacterium fentianense</name>
    <dbReference type="NCBI Taxonomy" id="2828728"/>
    <lineage>
        <taxon>Bacteria</taxon>
        <taxon>Pseudomonadati</taxon>
        <taxon>Pseudomonadota</taxon>
        <taxon>Betaproteobacteria</taxon>
        <taxon>Burkholderiales</taxon>
        <taxon>Oxalobacteraceae</taxon>
        <taxon>Undibacterium</taxon>
    </lineage>
</organism>
<gene>
    <name evidence="14" type="ORF">KDM90_06645</name>
</gene>
<evidence type="ECO:0000256" key="10">
    <source>
        <dbReference type="ARBA" id="ARBA00023049"/>
    </source>
</evidence>
<comment type="subcellular location">
    <subcellularLocation>
        <location evidence="2">Membrane</location>
        <topology evidence="2">Multi-pass membrane protein</topology>
    </subcellularLocation>
</comment>
<feature type="domain" description="Peptidase M50" evidence="13">
    <location>
        <begin position="254"/>
        <end position="292"/>
    </location>
</feature>
<feature type="domain" description="Peptidase M50" evidence="13">
    <location>
        <begin position="174"/>
        <end position="247"/>
    </location>
</feature>
<name>A0A941E1S6_9BURK</name>
<keyword evidence="15" id="KW-1185">Reference proteome</keyword>
<dbReference type="InterPro" id="IPR008915">
    <property type="entry name" value="Peptidase_M50"/>
</dbReference>
<evidence type="ECO:0000256" key="5">
    <source>
        <dbReference type="ARBA" id="ARBA00022692"/>
    </source>
</evidence>
<evidence type="ECO:0000256" key="9">
    <source>
        <dbReference type="ARBA" id="ARBA00022989"/>
    </source>
</evidence>